<comment type="caution">
    <text evidence="1">The sequence shown here is derived from an EMBL/GenBank/DDBJ whole genome shotgun (WGS) entry which is preliminary data.</text>
</comment>
<accession>A0AAV3RNS8</accession>
<name>A0AAV3RNS8_LITER</name>
<gene>
    <name evidence="1" type="ORF">LIER_29288</name>
</gene>
<keyword evidence="2" id="KW-1185">Reference proteome</keyword>
<protein>
    <submittedName>
        <fullName evidence="1">Uncharacterized protein</fullName>
    </submittedName>
</protein>
<evidence type="ECO:0000313" key="1">
    <source>
        <dbReference type="EMBL" id="GAA0176267.1"/>
    </source>
</evidence>
<organism evidence="1 2">
    <name type="scientific">Lithospermum erythrorhizon</name>
    <name type="common">Purple gromwell</name>
    <name type="synonym">Lithospermum officinale var. erythrorhizon</name>
    <dbReference type="NCBI Taxonomy" id="34254"/>
    <lineage>
        <taxon>Eukaryota</taxon>
        <taxon>Viridiplantae</taxon>
        <taxon>Streptophyta</taxon>
        <taxon>Embryophyta</taxon>
        <taxon>Tracheophyta</taxon>
        <taxon>Spermatophyta</taxon>
        <taxon>Magnoliopsida</taxon>
        <taxon>eudicotyledons</taxon>
        <taxon>Gunneridae</taxon>
        <taxon>Pentapetalae</taxon>
        <taxon>asterids</taxon>
        <taxon>lamiids</taxon>
        <taxon>Boraginales</taxon>
        <taxon>Boraginaceae</taxon>
        <taxon>Boraginoideae</taxon>
        <taxon>Lithospermeae</taxon>
        <taxon>Lithospermum</taxon>
    </lineage>
</organism>
<sequence>MSQFDQQLPNAFIGGLNEQGGGCVIIRYRGYRIPVLVRDHKLGMGWRTLINRANVISGTTLLAAYSGGRVVALLKYNRGVSLRSAWHLNVNAFDIVSELLKEDDIPEDAVATEAVRTAYFPPFMALFFTRPSGVCTFNQTDYLSMRLPYNLAERLTLDHRTSVNIRSGERLFEDMNVSLQGISMEQSCWVQFATKRTIMKMITIPFSFFFVLTSCDIVTKSFTVATPSPFVFLELFPTFLTFFLGRPFVFEIGGQ</sequence>
<dbReference type="AlphaFoldDB" id="A0AAV3RNS8"/>
<reference evidence="1 2" key="1">
    <citation type="submission" date="2024-01" db="EMBL/GenBank/DDBJ databases">
        <title>The complete chloroplast genome sequence of Lithospermum erythrorhizon: insights into the phylogenetic relationship among Boraginaceae species and the maternal lineages of purple gromwells.</title>
        <authorList>
            <person name="Okada T."/>
            <person name="Watanabe K."/>
        </authorList>
    </citation>
    <scope>NUCLEOTIDE SEQUENCE [LARGE SCALE GENOMIC DNA]</scope>
</reference>
<dbReference type="Proteomes" id="UP001454036">
    <property type="component" value="Unassembled WGS sequence"/>
</dbReference>
<proteinExistence type="predicted"/>
<dbReference type="EMBL" id="BAABME010010035">
    <property type="protein sequence ID" value="GAA0176267.1"/>
    <property type="molecule type" value="Genomic_DNA"/>
</dbReference>
<evidence type="ECO:0000313" key="2">
    <source>
        <dbReference type="Proteomes" id="UP001454036"/>
    </source>
</evidence>